<keyword evidence="2" id="KW-1185">Reference proteome</keyword>
<name>A0A6A6ATY9_9PEZI</name>
<organism evidence="1 2">
    <name type="scientific">Aplosporella prunicola CBS 121167</name>
    <dbReference type="NCBI Taxonomy" id="1176127"/>
    <lineage>
        <taxon>Eukaryota</taxon>
        <taxon>Fungi</taxon>
        <taxon>Dikarya</taxon>
        <taxon>Ascomycota</taxon>
        <taxon>Pezizomycotina</taxon>
        <taxon>Dothideomycetes</taxon>
        <taxon>Dothideomycetes incertae sedis</taxon>
        <taxon>Botryosphaeriales</taxon>
        <taxon>Aplosporellaceae</taxon>
        <taxon>Aplosporella</taxon>
    </lineage>
</organism>
<gene>
    <name evidence="1" type="ORF">K452DRAFT_55981</name>
</gene>
<protein>
    <submittedName>
        <fullName evidence="1">Uncharacterized protein</fullName>
    </submittedName>
</protein>
<dbReference type="GeneID" id="54304352"/>
<dbReference type="Proteomes" id="UP000799438">
    <property type="component" value="Unassembled WGS sequence"/>
</dbReference>
<accession>A0A6A6ATY9</accession>
<reference evidence="1" key="1">
    <citation type="journal article" date="2020" name="Stud. Mycol.">
        <title>101 Dothideomycetes genomes: a test case for predicting lifestyles and emergence of pathogens.</title>
        <authorList>
            <person name="Haridas S."/>
            <person name="Albert R."/>
            <person name="Binder M."/>
            <person name="Bloem J."/>
            <person name="Labutti K."/>
            <person name="Salamov A."/>
            <person name="Andreopoulos B."/>
            <person name="Baker S."/>
            <person name="Barry K."/>
            <person name="Bills G."/>
            <person name="Bluhm B."/>
            <person name="Cannon C."/>
            <person name="Castanera R."/>
            <person name="Culley D."/>
            <person name="Daum C."/>
            <person name="Ezra D."/>
            <person name="Gonzalez J."/>
            <person name="Henrissat B."/>
            <person name="Kuo A."/>
            <person name="Liang C."/>
            <person name="Lipzen A."/>
            <person name="Lutzoni F."/>
            <person name="Magnuson J."/>
            <person name="Mondo S."/>
            <person name="Nolan M."/>
            <person name="Ohm R."/>
            <person name="Pangilinan J."/>
            <person name="Park H.-J."/>
            <person name="Ramirez L."/>
            <person name="Alfaro M."/>
            <person name="Sun H."/>
            <person name="Tritt A."/>
            <person name="Yoshinaga Y."/>
            <person name="Zwiers L.-H."/>
            <person name="Turgeon B."/>
            <person name="Goodwin S."/>
            <person name="Spatafora J."/>
            <person name="Crous P."/>
            <person name="Grigoriev I."/>
        </authorList>
    </citation>
    <scope>NUCLEOTIDE SEQUENCE</scope>
    <source>
        <strain evidence="1">CBS 121167</strain>
    </source>
</reference>
<sequence length="143" mass="16212">MEFNAIERSLVRFWERRHSFCSLSLWLVVGSFCAGKFAGRGFSAVGNVCGAIRGMDRASGQTSVQGCGYFGEGRWHRLKQRFWVDAQFLDEMVVDTLNCWRGRCTVQVDMAFLCACWRQERSILACVRAQLGKDADSTRPPTK</sequence>
<dbReference type="RefSeq" id="XP_033390879.1">
    <property type="nucleotide sequence ID" value="XM_033546845.1"/>
</dbReference>
<evidence type="ECO:0000313" key="2">
    <source>
        <dbReference type="Proteomes" id="UP000799438"/>
    </source>
</evidence>
<dbReference type="EMBL" id="ML995651">
    <property type="protein sequence ID" value="KAF2135160.1"/>
    <property type="molecule type" value="Genomic_DNA"/>
</dbReference>
<proteinExistence type="predicted"/>
<evidence type="ECO:0000313" key="1">
    <source>
        <dbReference type="EMBL" id="KAF2135160.1"/>
    </source>
</evidence>
<dbReference type="AlphaFoldDB" id="A0A6A6ATY9"/>